<organism evidence="3 4">
    <name type="scientific">Geodia barretti</name>
    <name type="common">Barrett's horny sponge</name>
    <dbReference type="NCBI Taxonomy" id="519541"/>
    <lineage>
        <taxon>Eukaryota</taxon>
        <taxon>Metazoa</taxon>
        <taxon>Porifera</taxon>
        <taxon>Demospongiae</taxon>
        <taxon>Heteroscleromorpha</taxon>
        <taxon>Tetractinellida</taxon>
        <taxon>Astrophorina</taxon>
        <taxon>Geodiidae</taxon>
        <taxon>Geodia</taxon>
    </lineage>
</organism>
<reference evidence="3" key="1">
    <citation type="submission" date="2023-03" db="EMBL/GenBank/DDBJ databases">
        <authorList>
            <person name="Steffen K."/>
            <person name="Cardenas P."/>
        </authorList>
    </citation>
    <scope>NUCLEOTIDE SEQUENCE</scope>
</reference>
<dbReference type="Gene3D" id="1.20.1290.10">
    <property type="entry name" value="AhpD-like"/>
    <property type="match status" value="1"/>
</dbReference>
<dbReference type="Proteomes" id="UP001174909">
    <property type="component" value="Unassembled WGS sequence"/>
</dbReference>
<evidence type="ECO:0000313" key="3">
    <source>
        <dbReference type="EMBL" id="CAI8002009.1"/>
    </source>
</evidence>
<evidence type="ECO:0000259" key="2">
    <source>
        <dbReference type="Pfam" id="PF02627"/>
    </source>
</evidence>
<name>A0AA35R419_GEOBA</name>
<comment type="caution">
    <text evidence="3">The sequence shown here is derived from an EMBL/GenBank/DDBJ whole genome shotgun (WGS) entry which is preliminary data.</text>
</comment>
<keyword evidence="4" id="KW-1185">Reference proteome</keyword>
<evidence type="ECO:0000313" key="4">
    <source>
        <dbReference type="Proteomes" id="UP001174909"/>
    </source>
</evidence>
<dbReference type="GO" id="GO:0051920">
    <property type="term" value="F:peroxiredoxin activity"/>
    <property type="evidence" value="ECO:0007669"/>
    <property type="project" value="InterPro"/>
</dbReference>
<dbReference type="InterPro" id="IPR029032">
    <property type="entry name" value="AhpD-like"/>
</dbReference>
<feature type="region of interest" description="Disordered" evidence="1">
    <location>
        <begin position="1"/>
        <end position="26"/>
    </location>
</feature>
<dbReference type="SUPFAM" id="SSF69118">
    <property type="entry name" value="AhpD-like"/>
    <property type="match status" value="1"/>
</dbReference>
<dbReference type="InterPro" id="IPR003779">
    <property type="entry name" value="CMD-like"/>
</dbReference>
<proteinExistence type="predicted"/>
<feature type="domain" description="Carboxymuconolactone decarboxylase-like" evidence="2">
    <location>
        <begin position="55"/>
        <end position="89"/>
    </location>
</feature>
<accession>A0AA35R419</accession>
<evidence type="ECO:0000256" key="1">
    <source>
        <dbReference type="SAM" id="MobiDB-lite"/>
    </source>
</evidence>
<sequence length="89" mass="10006">MSEHESSREAWVAIPTEEEHRANLPQGARAGNYDFGYLPAMGRLQARHREIGPLFGALYRQVMFGPGELDRQEREMVAAVAAAAQDCRY</sequence>
<protein>
    <recommendedName>
        <fullName evidence="2">Carboxymuconolactone decarboxylase-like domain-containing protein</fullName>
    </recommendedName>
</protein>
<dbReference type="EMBL" id="CASHTH010000458">
    <property type="protein sequence ID" value="CAI8002009.1"/>
    <property type="molecule type" value="Genomic_DNA"/>
</dbReference>
<dbReference type="AlphaFoldDB" id="A0AA35R419"/>
<gene>
    <name evidence="3" type="ORF">GBAR_LOCUS3304</name>
</gene>
<dbReference type="Pfam" id="PF02627">
    <property type="entry name" value="CMD"/>
    <property type="match status" value="1"/>
</dbReference>